<dbReference type="Proteomes" id="UP000192678">
    <property type="component" value="Unassembled WGS sequence"/>
</dbReference>
<dbReference type="EMBL" id="FWYB01000026">
    <property type="protein sequence ID" value="SMD18392.1"/>
    <property type="molecule type" value="Genomic_DNA"/>
</dbReference>
<proteinExistence type="predicted"/>
<dbReference type="InterPro" id="IPR002575">
    <property type="entry name" value="Aminoglycoside_PTrfase"/>
</dbReference>
<dbReference type="InterPro" id="IPR050249">
    <property type="entry name" value="Pseudomonas-type_ThrB"/>
</dbReference>
<organism evidence="2 3">
    <name type="scientific">Pedobacter nyackensis</name>
    <dbReference type="NCBI Taxonomy" id="475255"/>
    <lineage>
        <taxon>Bacteria</taxon>
        <taxon>Pseudomonadati</taxon>
        <taxon>Bacteroidota</taxon>
        <taxon>Sphingobacteriia</taxon>
        <taxon>Sphingobacteriales</taxon>
        <taxon>Sphingobacteriaceae</taxon>
        <taxon>Pedobacter</taxon>
    </lineage>
</organism>
<dbReference type="Pfam" id="PF01636">
    <property type="entry name" value="APH"/>
    <property type="match status" value="1"/>
</dbReference>
<dbReference type="Gene3D" id="3.90.1200.10">
    <property type="match status" value="1"/>
</dbReference>
<gene>
    <name evidence="2" type="ORF">SAMN04488101_12621</name>
</gene>
<dbReference type="InterPro" id="IPR011009">
    <property type="entry name" value="Kinase-like_dom_sf"/>
</dbReference>
<keyword evidence="2" id="KW-0808">Transferase</keyword>
<dbReference type="AlphaFoldDB" id="A0A1W2F9C6"/>
<evidence type="ECO:0000313" key="3">
    <source>
        <dbReference type="Proteomes" id="UP000192678"/>
    </source>
</evidence>
<dbReference type="PANTHER" id="PTHR21064">
    <property type="entry name" value="AMINOGLYCOSIDE PHOSPHOTRANSFERASE DOMAIN-CONTAINING PROTEIN-RELATED"/>
    <property type="match status" value="1"/>
</dbReference>
<dbReference type="RefSeq" id="WP_084292526.1">
    <property type="nucleotide sequence ID" value="NZ_FWYB01000026.1"/>
</dbReference>
<dbReference type="PANTHER" id="PTHR21064:SF5">
    <property type="entry name" value="SLR1880 PROTEIN"/>
    <property type="match status" value="1"/>
</dbReference>
<evidence type="ECO:0000313" key="2">
    <source>
        <dbReference type="EMBL" id="SMD18392.1"/>
    </source>
</evidence>
<feature type="domain" description="Aminoglycoside phosphotransferase" evidence="1">
    <location>
        <begin position="18"/>
        <end position="248"/>
    </location>
</feature>
<dbReference type="OrthoDB" id="526037at2"/>
<dbReference type="SUPFAM" id="SSF56112">
    <property type="entry name" value="Protein kinase-like (PK-like)"/>
    <property type="match status" value="1"/>
</dbReference>
<dbReference type="STRING" id="475255.SAMN04488101_12621"/>
<reference evidence="2 3" key="1">
    <citation type="submission" date="2017-04" db="EMBL/GenBank/DDBJ databases">
        <authorList>
            <person name="Afonso C.L."/>
            <person name="Miller P.J."/>
            <person name="Scott M.A."/>
            <person name="Spackman E."/>
            <person name="Goraichik I."/>
            <person name="Dimitrov K.M."/>
            <person name="Suarez D.L."/>
            <person name="Swayne D.E."/>
        </authorList>
    </citation>
    <scope>NUCLEOTIDE SEQUENCE [LARGE SCALE GENOMIC DNA]</scope>
    <source>
        <strain evidence="2 3">DSM 19625</strain>
    </source>
</reference>
<evidence type="ECO:0000259" key="1">
    <source>
        <dbReference type="Pfam" id="PF01636"/>
    </source>
</evidence>
<dbReference type="GO" id="GO:0016740">
    <property type="term" value="F:transferase activity"/>
    <property type="evidence" value="ECO:0007669"/>
    <property type="project" value="UniProtKB-KW"/>
</dbReference>
<accession>A0A1W2F9C6</accession>
<name>A0A1W2F9C6_9SPHI</name>
<keyword evidence="3" id="KW-1185">Reference proteome</keyword>
<sequence length="344" mass="40011">MFENILRIYGLNPDETNVQQFGDGLINHTWKVETKKENYILQKVNTEVFKKPVDIDENLTMLRNYLSKANPEYLFISPVSASNGQSLIHTDAGYYRLFPFVDGSTSVNALTSKDEAYEAAKQFGKFSKILAGFKAEELNITIPNFHNLILRYEQFTEACRNSSSERLEKATECINFINEHQDIVNTYREIISNKNIPLRVIHHDTKINNVLFDGQNKGLCVIDLDTVMPGYFISDVGDMMRTYLCPATEEETDFSKIHIRKEFFKAIYDGYMEEMATVLTDDEKQYFNYAGKFIIYMQAIRFLADYLQNDVYYGAKYEDHNFNRAKNQIVLLQAYLKLEKELMN</sequence>
<protein>
    <submittedName>
        <fullName evidence="2">Phosphotransferase enzyme family protein</fullName>
    </submittedName>
</protein>